<keyword evidence="3" id="KW-1185">Reference proteome</keyword>
<comment type="caution">
    <text evidence="2">The sequence shown here is derived from an EMBL/GenBank/DDBJ whole genome shotgun (WGS) entry which is preliminary data.</text>
</comment>
<reference evidence="2 3" key="1">
    <citation type="journal article" date="2015" name="PLoS ONE">
        <title>Rice-Infecting Pseudomonas Genomes Are Highly Accessorized and Harbor Multiple Putative Virulence Mechanisms to Cause Sheath Brown Rot.</title>
        <authorList>
            <person name="Quibod I.L."/>
            <person name="Grande G."/>
            <person name="Oreiro E.G."/>
            <person name="Borja F.N."/>
            <person name="Dossa G.S."/>
            <person name="Mauleon R."/>
            <person name="Cruz C.V."/>
            <person name="Oliva R."/>
        </authorList>
    </citation>
    <scope>NUCLEOTIDE SEQUENCE [LARGE SCALE GENOMIC DNA]</scope>
    <source>
        <strain evidence="2 3">IRRI 6609</strain>
    </source>
</reference>
<organism evidence="2 3">
    <name type="scientific">Pseudomonas asplenii</name>
    <dbReference type="NCBI Taxonomy" id="53407"/>
    <lineage>
        <taxon>Bacteria</taxon>
        <taxon>Pseudomonadati</taxon>
        <taxon>Pseudomonadota</taxon>
        <taxon>Gammaproteobacteria</taxon>
        <taxon>Pseudomonadales</taxon>
        <taxon>Pseudomonadaceae</taxon>
        <taxon>Pseudomonas</taxon>
    </lineage>
</organism>
<sequence>MIVYEATKQQFLADNDNDDIEDVILRSFESATGRIVAAAEMNAWKNSLGAMSRVLRDGEIPNDIGVAIELHIPQTSKRIDITLTGMDASGKQNVVLVELKQWAEASATSKDAIVKTLLGRKIRETVHPSYQAWSYASLLEGFNEAVYSGGIQVHACAYLHNYMPDNVIDGPHYQAYINKAPLFMKGKDELARMRAFIKQYIAKGDEKRVLHELMASPIRPSKALADSLVKLLKKQAEFVLIDDQKEIHENCMAAATGASTERPKVVIIEGGPGTGKSVVALNLLVNLTSRGLVGKYVSKNSAPRQVYESKLTGALPRSHFSQLFTGSGSFMESSTSAFDFLVVDEAHRLTEKSDLYGQKGDNQIKELINAANCTIFFIDEDQRVTLKDIGNREAIRAFAKARGAEVEEYVLTSQFRCSGSDGYLAWLDNALQVRETANRHLDTEEYEFKVFDTPQAMHAAIQSKNGNNKARVVAGYCWPWNSKKRASDDDIVIGEHYRRQWNLEEDEKRWIIAQNSVEQVGCIHTCQGLEVDYIGVIIGPDLIIRGGNVVTVPEQRDKNDRSVFGYKKLMKAEPEKMRQLLDLIIKNTYRTLMTRGMKGCYLYCTDEETAQYFRERLLVRKPDTSARSKALSA</sequence>
<name>A0A0M9GHS5_9PSED</name>
<dbReference type="OrthoDB" id="3193269at2"/>
<dbReference type="EMBL" id="JSYZ01000006">
    <property type="protein sequence ID" value="KPA91576.1"/>
    <property type="molecule type" value="Genomic_DNA"/>
</dbReference>
<dbReference type="Gene3D" id="3.40.50.300">
    <property type="entry name" value="P-loop containing nucleotide triphosphate hydrolases"/>
    <property type="match status" value="1"/>
</dbReference>
<dbReference type="AlphaFoldDB" id="A0A0M9GHS5"/>
<dbReference type="SMART" id="SM00382">
    <property type="entry name" value="AAA"/>
    <property type="match status" value="1"/>
</dbReference>
<protein>
    <recommendedName>
        <fullName evidence="1">AAA+ ATPase domain-containing protein</fullName>
    </recommendedName>
</protein>
<dbReference type="InterPro" id="IPR027417">
    <property type="entry name" value="P-loop_NTPase"/>
</dbReference>
<gene>
    <name evidence="2" type="ORF">PF66_01859</name>
</gene>
<proteinExistence type="predicted"/>
<evidence type="ECO:0000313" key="2">
    <source>
        <dbReference type="EMBL" id="KPA91576.1"/>
    </source>
</evidence>
<dbReference type="Pfam" id="PF09848">
    <property type="entry name" value="SLFN-g3_helicase"/>
    <property type="match status" value="1"/>
</dbReference>
<dbReference type="InterPro" id="IPR018647">
    <property type="entry name" value="SLFN_3-like_DNA/RNA_helicase"/>
</dbReference>
<evidence type="ECO:0000313" key="3">
    <source>
        <dbReference type="Proteomes" id="UP000037931"/>
    </source>
</evidence>
<evidence type="ECO:0000259" key="1">
    <source>
        <dbReference type="SMART" id="SM00382"/>
    </source>
</evidence>
<dbReference type="RefSeq" id="WP_054062505.1">
    <property type="nucleotide sequence ID" value="NZ_JSYZ01000006.1"/>
</dbReference>
<accession>A0A0M9GHS5</accession>
<feature type="domain" description="AAA+ ATPase" evidence="1">
    <location>
        <begin position="262"/>
        <end position="408"/>
    </location>
</feature>
<dbReference type="InterPro" id="IPR003593">
    <property type="entry name" value="AAA+_ATPase"/>
</dbReference>
<dbReference type="SUPFAM" id="SSF52540">
    <property type="entry name" value="P-loop containing nucleoside triphosphate hydrolases"/>
    <property type="match status" value="1"/>
</dbReference>
<dbReference type="Proteomes" id="UP000037931">
    <property type="component" value="Unassembled WGS sequence"/>
</dbReference>
<dbReference type="STRING" id="50340.PF66_01859"/>
<dbReference type="PATRIC" id="fig|50340.43.peg.5213"/>